<dbReference type="PATRIC" id="fig|37919.13.peg.4352"/>
<dbReference type="RefSeq" id="WP_065491444.1">
    <property type="nucleotide sequence ID" value="NZ_CP009111.1"/>
</dbReference>
<dbReference type="GO" id="GO:0022857">
    <property type="term" value="F:transmembrane transporter activity"/>
    <property type="evidence" value="ECO:0007669"/>
    <property type="project" value="InterPro"/>
</dbReference>
<dbReference type="GO" id="GO:0005886">
    <property type="term" value="C:plasma membrane"/>
    <property type="evidence" value="ECO:0007669"/>
    <property type="project" value="UniProtKB-SubCell"/>
</dbReference>
<keyword evidence="3" id="KW-0812">Transmembrane</keyword>
<evidence type="ECO:0000256" key="5">
    <source>
        <dbReference type="ARBA" id="ARBA00023136"/>
    </source>
</evidence>
<dbReference type="Pfam" id="PF13520">
    <property type="entry name" value="AA_permease_2"/>
    <property type="match status" value="1"/>
</dbReference>
<evidence type="ECO:0000313" key="7">
    <source>
        <dbReference type="Proteomes" id="UP000186108"/>
    </source>
</evidence>
<dbReference type="InterPro" id="IPR050367">
    <property type="entry name" value="APC_superfamily"/>
</dbReference>
<protein>
    <submittedName>
        <fullName evidence="6">Ethanolamine permease</fullName>
    </submittedName>
</protein>
<dbReference type="Proteomes" id="UP000186108">
    <property type="component" value="Chromosome"/>
</dbReference>
<reference evidence="6 7" key="1">
    <citation type="submission" date="2014-07" db="EMBL/GenBank/DDBJ databases">
        <authorList>
            <person name="Zhang J.E."/>
            <person name="Yang H."/>
            <person name="Guo J."/>
            <person name="Deng Z."/>
            <person name="Luo H."/>
            <person name="Luo M."/>
            <person name="Zhao B."/>
        </authorList>
    </citation>
    <scope>NUCLEOTIDE SEQUENCE [LARGE SCALE GENOMIC DNA]</scope>
    <source>
        <strain evidence="6 7">1CP</strain>
    </source>
</reference>
<gene>
    <name evidence="6" type="primary">eutP</name>
    <name evidence="6" type="ORF">R1CP_20685</name>
</gene>
<dbReference type="NCBIfam" id="TIGR00908">
    <property type="entry name" value="2A0305"/>
    <property type="match status" value="1"/>
</dbReference>
<dbReference type="PANTHER" id="PTHR42770">
    <property type="entry name" value="AMINO ACID TRANSPORTER-RELATED"/>
    <property type="match status" value="1"/>
</dbReference>
<sequence>MSTDPVAPPTRHTYAGTTGAHAAGGVDYDNVADDYMLRRQLRRGTAGPVLLIGLGVGYVVAGDYAGWNFGIGHAGWGGMLIAVGLMGLMYTAMCLALAEMASIIPTAGGGYGFARRAMGPWGGFLTGTAVLLEFVLAPAAVVTFISAYVDSLFGISGPLVYAVFYIAFIGLHLYGVSQVLKLMFGIAIVAVIGLLAFSIGMIPHFDVSNLIDIAPTNAVGASSFLPFGIVGVWAALPYAMWFFLAVEGVPLASEEARNPVRDIPKGLIGGVLVLLTLAALLLTLGPGGSGASTLQDSDNPLIDAMEAANGGTTWLSQFVNVIGLVGLVSSFFTITYAYSRQTFALSRAGYLPKVLSLTNGRKTPFLALIVPGVIGFILSLTSSGDLLILISVFGATVSYILMMISHIVLRIREPHLHRPYRTPGGMLTSGIALVLAVAALAAGFMVDPSVVLYAAAAYAVMIAYFAFYSRHHLVAKAPEEEFAALEEAESELDNR</sequence>
<keyword evidence="2" id="KW-1003">Cell membrane</keyword>
<dbReference type="AlphaFoldDB" id="A0A1B1K882"/>
<dbReference type="InterPro" id="IPR002293">
    <property type="entry name" value="AA/rel_permease1"/>
</dbReference>
<dbReference type="PIRSF" id="PIRSF006060">
    <property type="entry name" value="AA_transporter"/>
    <property type="match status" value="1"/>
</dbReference>
<proteinExistence type="predicted"/>
<evidence type="ECO:0000256" key="4">
    <source>
        <dbReference type="ARBA" id="ARBA00022989"/>
    </source>
</evidence>
<organism evidence="6 7">
    <name type="scientific">Rhodococcus opacus</name>
    <name type="common">Nocardia opaca</name>
    <dbReference type="NCBI Taxonomy" id="37919"/>
    <lineage>
        <taxon>Bacteria</taxon>
        <taxon>Bacillati</taxon>
        <taxon>Actinomycetota</taxon>
        <taxon>Actinomycetes</taxon>
        <taxon>Mycobacteriales</taxon>
        <taxon>Nocardiaceae</taxon>
        <taxon>Rhodococcus</taxon>
    </lineage>
</organism>
<accession>A0A1B1K882</accession>
<name>A0A1B1K882_RHOOP</name>
<evidence type="ECO:0000256" key="1">
    <source>
        <dbReference type="ARBA" id="ARBA00004651"/>
    </source>
</evidence>
<evidence type="ECO:0000256" key="2">
    <source>
        <dbReference type="ARBA" id="ARBA00022475"/>
    </source>
</evidence>
<dbReference type="InterPro" id="IPR004757">
    <property type="entry name" value="EtNH_permease"/>
</dbReference>
<dbReference type="PANTHER" id="PTHR42770:SF7">
    <property type="entry name" value="MEMBRANE PROTEIN"/>
    <property type="match status" value="1"/>
</dbReference>
<keyword evidence="5" id="KW-0472">Membrane</keyword>
<evidence type="ECO:0000256" key="3">
    <source>
        <dbReference type="ARBA" id="ARBA00022692"/>
    </source>
</evidence>
<dbReference type="Gene3D" id="1.20.1740.10">
    <property type="entry name" value="Amino acid/polyamine transporter I"/>
    <property type="match status" value="1"/>
</dbReference>
<evidence type="ECO:0000313" key="6">
    <source>
        <dbReference type="EMBL" id="ANS28817.1"/>
    </source>
</evidence>
<keyword evidence="4" id="KW-1133">Transmembrane helix</keyword>
<comment type="subcellular location">
    <subcellularLocation>
        <location evidence="1">Cell membrane</location>
        <topology evidence="1">Multi-pass membrane protein</topology>
    </subcellularLocation>
</comment>
<dbReference type="EMBL" id="CP009111">
    <property type="protein sequence ID" value="ANS28817.1"/>
    <property type="molecule type" value="Genomic_DNA"/>
</dbReference>